<keyword evidence="4 5" id="KW-0472">Membrane</keyword>
<feature type="transmembrane region" description="Helical" evidence="5">
    <location>
        <begin position="342"/>
        <end position="364"/>
    </location>
</feature>
<protein>
    <submittedName>
        <fullName evidence="8">G_PROTEIN_RECEP_F1_2 domain-containing protein</fullName>
    </submittedName>
</protein>
<name>A0A5S6QNP0_TRIMR</name>
<dbReference type="GO" id="GO:0016020">
    <property type="term" value="C:membrane"/>
    <property type="evidence" value="ECO:0007669"/>
    <property type="project" value="UniProtKB-SubCell"/>
</dbReference>
<dbReference type="SUPFAM" id="SSF81321">
    <property type="entry name" value="Family A G protein-coupled receptor-like"/>
    <property type="match status" value="1"/>
</dbReference>
<dbReference type="Proteomes" id="UP000046395">
    <property type="component" value="Unassembled WGS sequence"/>
</dbReference>
<evidence type="ECO:0000256" key="2">
    <source>
        <dbReference type="ARBA" id="ARBA00022692"/>
    </source>
</evidence>
<feature type="transmembrane region" description="Helical" evidence="5">
    <location>
        <begin position="384"/>
        <end position="407"/>
    </location>
</feature>
<feature type="transmembrane region" description="Helical" evidence="5">
    <location>
        <begin position="140"/>
        <end position="163"/>
    </location>
</feature>
<dbReference type="PRINTS" id="PR00237">
    <property type="entry name" value="GPCRRHODOPSN"/>
</dbReference>
<dbReference type="InterPro" id="IPR017452">
    <property type="entry name" value="GPCR_Rhodpsn_7TM"/>
</dbReference>
<keyword evidence="2 5" id="KW-0812">Transmembrane</keyword>
<dbReference type="GO" id="GO:0008528">
    <property type="term" value="F:G protein-coupled peptide receptor activity"/>
    <property type="evidence" value="ECO:0007669"/>
    <property type="project" value="InterPro"/>
</dbReference>
<dbReference type="STRING" id="70415.A0A5S6QNP0"/>
<sequence>MKFYALRKHSVFTCFDVPVRNPTTRWFDVKRRHPVLSMDDDHAMMTNGEAAVPKECWHSARNDSNLTERMSQCIGTFDVCTNECSEYYWVQSLEAMWPRNFAYPIYGLVFPFLLMLTIISNVFIVIILSRKHMATPTNRCLLYMAIADLFVGIIPFPFTFFYFTMRRYENEKSDLKVWWCYMAHYLMDALPPIAHNVAIWLTVLLAFQRYIFISNPFLARQLCTLKRVECASALILIGSLLFGTLKFYDVEISIFHGLHPQLGLTRTCMFKASAVLNLLGENLVYSCYYWIRAIVYVFIPSVMLIIFNFLLMKEVEVAKRRRKRLALQKDSRVASENYDINLMLVVIVTVFLVVNLPQGIYFVLVCINQSFELDLALFESEYSSLFLMLDNMLILATYPVNFTIYCSMSSQFRETFKNLICTSCYSKKTTFNRSINESNKALLRKGPREIPISSFA</sequence>
<dbReference type="InterPro" id="IPR053071">
    <property type="entry name" value="GPCR1-related_rcpt"/>
</dbReference>
<evidence type="ECO:0000313" key="8">
    <source>
        <dbReference type="WBParaSite" id="TMUE_2000008798.1"/>
    </source>
</evidence>
<proteinExistence type="predicted"/>
<feature type="transmembrane region" description="Helical" evidence="5">
    <location>
        <begin position="289"/>
        <end position="312"/>
    </location>
</feature>
<evidence type="ECO:0000256" key="3">
    <source>
        <dbReference type="ARBA" id="ARBA00022989"/>
    </source>
</evidence>
<keyword evidence="3 5" id="KW-1133">Transmembrane helix</keyword>
<keyword evidence="7" id="KW-1185">Reference proteome</keyword>
<comment type="subcellular location">
    <subcellularLocation>
        <location evidence="1">Membrane</location>
    </subcellularLocation>
</comment>
<evidence type="ECO:0000313" key="7">
    <source>
        <dbReference type="Proteomes" id="UP000046395"/>
    </source>
</evidence>
<feature type="transmembrane region" description="Helical" evidence="5">
    <location>
        <begin position="183"/>
        <end position="207"/>
    </location>
</feature>
<dbReference type="InterPro" id="IPR000276">
    <property type="entry name" value="GPCR_Rhodpsn"/>
</dbReference>
<organism evidence="7 8">
    <name type="scientific">Trichuris muris</name>
    <name type="common">Mouse whipworm</name>
    <dbReference type="NCBI Taxonomy" id="70415"/>
    <lineage>
        <taxon>Eukaryota</taxon>
        <taxon>Metazoa</taxon>
        <taxon>Ecdysozoa</taxon>
        <taxon>Nematoda</taxon>
        <taxon>Enoplea</taxon>
        <taxon>Dorylaimia</taxon>
        <taxon>Trichinellida</taxon>
        <taxon>Trichuridae</taxon>
        <taxon>Trichuris</taxon>
    </lineage>
</organism>
<feature type="transmembrane region" description="Helical" evidence="5">
    <location>
        <begin position="228"/>
        <end position="248"/>
    </location>
</feature>
<evidence type="ECO:0000259" key="6">
    <source>
        <dbReference type="PROSITE" id="PS50262"/>
    </source>
</evidence>
<reference evidence="8" key="1">
    <citation type="submission" date="2019-12" db="UniProtKB">
        <authorList>
            <consortium name="WormBaseParasite"/>
        </authorList>
    </citation>
    <scope>IDENTIFICATION</scope>
</reference>
<dbReference type="AlphaFoldDB" id="A0A5S6QNP0"/>
<dbReference type="WBParaSite" id="TMUE_2000008798.1">
    <property type="protein sequence ID" value="TMUE_2000008798.1"/>
    <property type="gene ID" value="WBGene00291845"/>
</dbReference>
<dbReference type="InterPro" id="IPR019427">
    <property type="entry name" value="7TM_GPCR_serpentine_rcpt_Srw"/>
</dbReference>
<dbReference type="Pfam" id="PF10324">
    <property type="entry name" value="7TM_GPCR_Srw"/>
    <property type="match status" value="1"/>
</dbReference>
<dbReference type="PROSITE" id="PS50262">
    <property type="entry name" value="G_PROTEIN_RECEP_F1_2"/>
    <property type="match status" value="1"/>
</dbReference>
<dbReference type="PANTHER" id="PTHR47023">
    <property type="entry name" value="SEX PEPTIDE RECEPTOR"/>
    <property type="match status" value="1"/>
</dbReference>
<feature type="domain" description="G-protein coupled receptors family 1 profile" evidence="6">
    <location>
        <begin position="120"/>
        <end position="405"/>
    </location>
</feature>
<feature type="transmembrane region" description="Helical" evidence="5">
    <location>
        <begin position="105"/>
        <end position="128"/>
    </location>
</feature>
<evidence type="ECO:0000256" key="5">
    <source>
        <dbReference type="SAM" id="Phobius"/>
    </source>
</evidence>
<accession>A0A5S6QNP0</accession>
<dbReference type="Gene3D" id="1.20.1070.10">
    <property type="entry name" value="Rhodopsin 7-helix transmembrane proteins"/>
    <property type="match status" value="1"/>
</dbReference>
<dbReference type="PANTHER" id="PTHR47023:SF5">
    <property type="entry name" value="SEX PEPTIDE RECEPTOR-RELATED PROTEIN 2"/>
    <property type="match status" value="1"/>
</dbReference>
<evidence type="ECO:0000256" key="4">
    <source>
        <dbReference type="ARBA" id="ARBA00023136"/>
    </source>
</evidence>
<dbReference type="CDD" id="cd14978">
    <property type="entry name" value="7tmA_FMRFamide_R-like"/>
    <property type="match status" value="1"/>
</dbReference>
<evidence type="ECO:0000256" key="1">
    <source>
        <dbReference type="ARBA" id="ARBA00004370"/>
    </source>
</evidence>